<dbReference type="OrthoDB" id="1517790at2759"/>
<keyword evidence="2" id="KW-0677">Repeat</keyword>
<dbReference type="InterPro" id="IPR032675">
    <property type="entry name" value="LRR_dom_sf"/>
</dbReference>
<dbReference type="AlphaFoldDB" id="A0A8B7YCH1"/>
<accession>A0A8B7YCH1</accession>
<organism evidence="3 4">
    <name type="scientific">Acanthaster planci</name>
    <name type="common">Crown-of-thorns starfish</name>
    <dbReference type="NCBI Taxonomy" id="133434"/>
    <lineage>
        <taxon>Eukaryota</taxon>
        <taxon>Metazoa</taxon>
        <taxon>Echinodermata</taxon>
        <taxon>Eleutherozoa</taxon>
        <taxon>Asterozoa</taxon>
        <taxon>Asteroidea</taxon>
        <taxon>Valvatacea</taxon>
        <taxon>Valvatida</taxon>
        <taxon>Acanthasteridae</taxon>
        <taxon>Acanthaster</taxon>
    </lineage>
</organism>
<dbReference type="PROSITE" id="PS51450">
    <property type="entry name" value="LRR"/>
    <property type="match status" value="1"/>
</dbReference>
<reference evidence="4" key="1">
    <citation type="submission" date="2025-08" db="UniProtKB">
        <authorList>
            <consortium name="RefSeq"/>
        </authorList>
    </citation>
    <scope>IDENTIFICATION</scope>
</reference>
<evidence type="ECO:0000313" key="4">
    <source>
        <dbReference type="RefSeq" id="XP_022090075.1"/>
    </source>
</evidence>
<dbReference type="RefSeq" id="XP_022090075.1">
    <property type="nucleotide sequence ID" value="XM_022234383.1"/>
</dbReference>
<protein>
    <submittedName>
        <fullName evidence="4">Uncharacterized protein LOC110978978 isoform X1</fullName>
    </submittedName>
</protein>
<keyword evidence="3" id="KW-1185">Reference proteome</keyword>
<dbReference type="KEGG" id="aplc:110978978"/>
<dbReference type="InterPro" id="IPR001611">
    <property type="entry name" value="Leu-rich_rpt"/>
</dbReference>
<evidence type="ECO:0000256" key="2">
    <source>
        <dbReference type="ARBA" id="ARBA00022737"/>
    </source>
</evidence>
<dbReference type="SUPFAM" id="SSF52058">
    <property type="entry name" value="L domain-like"/>
    <property type="match status" value="1"/>
</dbReference>
<dbReference type="GeneID" id="110978978"/>
<sequence>MVTSSGGQGSRHAWVWRDFHSFPQRTWPRSLVAAMSEEMEIEGSSSLQSSSDANAYVAVTGTNIPIVTISTHTEKDQKPAKLPKLPSSRYRYTVWHELHNNEIKGDELNNPRVRRGPEVKDKIFYSIKDQQGRQLHHGKKGQEKKDYEKRIENWENSLMVNLSYQELGHRYQVENFMRILRRLIRAEKIQLVNDDLEDLSKVSFPSCTVLNLNNNYFASFTKLPKTPNLRTLLLCDNSIKSLDGLQNLRKSRLEVLDLRRNPISFQECYRQSVFKVLPDLRELDGIPRLISDIEGGFNLQNGCTVS</sequence>
<name>A0A8B7YCH1_ACAPL</name>
<proteinExistence type="predicted"/>
<keyword evidence="1" id="KW-0433">Leucine-rich repeat</keyword>
<evidence type="ECO:0000256" key="1">
    <source>
        <dbReference type="ARBA" id="ARBA00022614"/>
    </source>
</evidence>
<gene>
    <name evidence="4" type="primary">LOC110978978</name>
</gene>
<dbReference type="PANTHER" id="PTHR18849:SF4">
    <property type="entry name" value="GENE 29133-RELATED"/>
    <property type="match status" value="1"/>
</dbReference>
<dbReference type="PANTHER" id="PTHR18849">
    <property type="entry name" value="LEUCINE RICH REPEAT PROTEIN"/>
    <property type="match status" value="1"/>
</dbReference>
<dbReference type="Gene3D" id="3.80.10.10">
    <property type="entry name" value="Ribonuclease Inhibitor"/>
    <property type="match status" value="1"/>
</dbReference>
<dbReference type="Proteomes" id="UP000694845">
    <property type="component" value="Unplaced"/>
</dbReference>
<evidence type="ECO:0000313" key="3">
    <source>
        <dbReference type="Proteomes" id="UP000694845"/>
    </source>
</evidence>